<dbReference type="Proteomes" id="UP000291116">
    <property type="component" value="Unassembled WGS sequence"/>
</dbReference>
<dbReference type="InterPro" id="IPR034804">
    <property type="entry name" value="SQR/QFR_C/D"/>
</dbReference>
<dbReference type="PANTHER" id="PTHR13337:SF2">
    <property type="entry name" value="SUCCINATE DEHYDROGENASE [UBIQUINONE] CYTOCHROME B SMALL SUBUNIT, MITOCHONDRIAL"/>
    <property type="match status" value="1"/>
</dbReference>
<evidence type="ECO:0000256" key="7">
    <source>
        <dbReference type="ARBA" id="ARBA00022989"/>
    </source>
</evidence>
<evidence type="ECO:0000256" key="5">
    <source>
        <dbReference type="ARBA" id="ARBA00022792"/>
    </source>
</evidence>
<dbReference type="InterPro" id="IPR007992">
    <property type="entry name" value="CybS"/>
</dbReference>
<comment type="similarity">
    <text evidence="2 12">Belongs to the CybS family.</text>
</comment>
<keyword evidence="8 12" id="KW-0496">Mitochondrion</keyword>
<organism evidence="13 14">
    <name type="scientific">Pseudo-nitzschia multistriata</name>
    <dbReference type="NCBI Taxonomy" id="183589"/>
    <lineage>
        <taxon>Eukaryota</taxon>
        <taxon>Sar</taxon>
        <taxon>Stramenopiles</taxon>
        <taxon>Ochrophyta</taxon>
        <taxon>Bacillariophyta</taxon>
        <taxon>Bacillariophyceae</taxon>
        <taxon>Bacillariophycidae</taxon>
        <taxon>Bacillariales</taxon>
        <taxon>Bacillariaceae</taxon>
        <taxon>Pseudo-nitzschia</taxon>
    </lineage>
</organism>
<dbReference type="GO" id="GO:0006099">
    <property type="term" value="P:tricarboxylic acid cycle"/>
    <property type="evidence" value="ECO:0007669"/>
    <property type="project" value="TreeGrafter"/>
</dbReference>
<dbReference type="EMBL" id="CAACVS010000650">
    <property type="protein sequence ID" value="VEU44564.1"/>
    <property type="molecule type" value="Genomic_DNA"/>
</dbReference>
<feature type="binding site" evidence="10">
    <location>
        <position position="95"/>
    </location>
    <ligand>
        <name>a ubiquinone</name>
        <dbReference type="ChEBI" id="CHEBI:16389"/>
        <note>ligand shared with IP/SDHB</note>
    </ligand>
</feature>
<dbReference type="AlphaFoldDB" id="A0A448ZRD7"/>
<keyword evidence="14" id="KW-1185">Reference proteome</keyword>
<keyword evidence="5 12" id="KW-0999">Mitochondrion inner membrane</keyword>
<keyword evidence="3" id="KW-0813">Transport</keyword>
<dbReference type="GO" id="GO:0048039">
    <property type="term" value="F:ubiquinone binding"/>
    <property type="evidence" value="ECO:0007669"/>
    <property type="project" value="TreeGrafter"/>
</dbReference>
<evidence type="ECO:0000256" key="1">
    <source>
        <dbReference type="ARBA" id="ARBA00004448"/>
    </source>
</evidence>
<evidence type="ECO:0000256" key="2">
    <source>
        <dbReference type="ARBA" id="ARBA00007294"/>
    </source>
</evidence>
<sequence length="147" mass="15712">MLRSTATRLTQRVNKTTCRRLLSDKPNNPLAADSGNIGTHLHHNLSMGLAVLTPLWFLMPDSYSDGFIDKGFGVLLAGSISGHSWIGMNYVATDYVPKVSKALLGPSRVAIAGMTAVTFLGLSRCSIQSEGGIKGCLKGLWNPPPSK</sequence>
<dbReference type="GO" id="GO:0005743">
    <property type="term" value="C:mitochondrial inner membrane"/>
    <property type="evidence" value="ECO:0007669"/>
    <property type="project" value="UniProtKB-SubCell"/>
</dbReference>
<keyword evidence="7" id="KW-1133">Transmembrane helix</keyword>
<evidence type="ECO:0000256" key="12">
    <source>
        <dbReference type="RuleBase" id="RU364031"/>
    </source>
</evidence>
<evidence type="ECO:0000313" key="14">
    <source>
        <dbReference type="Proteomes" id="UP000291116"/>
    </source>
</evidence>
<keyword evidence="11" id="KW-0408">Iron</keyword>
<comment type="subcellular location">
    <subcellularLocation>
        <location evidence="1 12">Mitochondrion inner membrane</location>
        <topology evidence="1 12">Multi-pass membrane protein</topology>
    </subcellularLocation>
</comment>
<keyword evidence="9 12" id="KW-0472">Membrane</keyword>
<accession>A0A448ZRD7</accession>
<evidence type="ECO:0000256" key="6">
    <source>
        <dbReference type="ARBA" id="ARBA00022946"/>
    </source>
</evidence>
<evidence type="ECO:0000256" key="11">
    <source>
        <dbReference type="PIRSR" id="PIRSR607992-2"/>
    </source>
</evidence>
<keyword evidence="6 12" id="KW-0809">Transit peptide</keyword>
<evidence type="ECO:0000256" key="4">
    <source>
        <dbReference type="ARBA" id="ARBA00022692"/>
    </source>
</evidence>
<evidence type="ECO:0000256" key="3">
    <source>
        <dbReference type="ARBA" id="ARBA00022448"/>
    </source>
</evidence>
<keyword evidence="11" id="KW-0479">Metal-binding</keyword>
<keyword evidence="4" id="KW-0812">Transmembrane</keyword>
<dbReference type="GO" id="GO:0020037">
    <property type="term" value="F:heme binding"/>
    <property type="evidence" value="ECO:0007669"/>
    <property type="project" value="TreeGrafter"/>
</dbReference>
<dbReference type="GO" id="GO:0046872">
    <property type="term" value="F:metal ion binding"/>
    <property type="evidence" value="ECO:0007669"/>
    <property type="project" value="UniProtKB-KW"/>
</dbReference>
<gene>
    <name evidence="13" type="ORF">PSNMU_V1.4_AUG-EV-PASAV3_0116790</name>
</gene>
<dbReference type="PANTHER" id="PTHR13337">
    <property type="entry name" value="SUCCINATE DEHYDROGENASE"/>
    <property type="match status" value="1"/>
</dbReference>
<name>A0A448ZRD7_9STRA</name>
<evidence type="ECO:0000256" key="10">
    <source>
        <dbReference type="PIRSR" id="PIRSR607992-1"/>
    </source>
</evidence>
<evidence type="ECO:0000256" key="8">
    <source>
        <dbReference type="ARBA" id="ARBA00023128"/>
    </source>
</evidence>
<reference evidence="13 14" key="1">
    <citation type="submission" date="2019-01" db="EMBL/GenBank/DDBJ databases">
        <authorList>
            <person name="Ferrante I. M."/>
        </authorList>
    </citation>
    <scope>NUCLEOTIDE SEQUENCE [LARGE SCALE GENOMIC DNA]</scope>
    <source>
        <strain evidence="13 14">B856</strain>
    </source>
</reference>
<dbReference type="Gene3D" id="1.20.1300.10">
    <property type="entry name" value="Fumarate reductase/succinate dehydrogenase, transmembrane subunit"/>
    <property type="match status" value="1"/>
</dbReference>
<evidence type="ECO:0000256" key="9">
    <source>
        <dbReference type="ARBA" id="ARBA00023136"/>
    </source>
</evidence>
<feature type="binding site" description="axial binding residue" evidence="11">
    <location>
        <position position="83"/>
    </location>
    <ligand>
        <name>heme b</name>
        <dbReference type="ChEBI" id="CHEBI:60344"/>
        <note>ligand shared with SDHC</note>
    </ligand>
    <ligandPart>
        <name>Fe</name>
        <dbReference type="ChEBI" id="CHEBI:18248"/>
    </ligandPart>
</feature>
<protein>
    <recommendedName>
        <fullName evidence="12">Succinate dehydrogenase [ubiquinone] cytochrome b small subunit</fullName>
    </recommendedName>
</protein>
<dbReference type="GO" id="GO:0006121">
    <property type="term" value="P:mitochondrial electron transport, succinate to ubiquinone"/>
    <property type="evidence" value="ECO:0007669"/>
    <property type="project" value="TreeGrafter"/>
</dbReference>
<proteinExistence type="inferred from homology"/>
<evidence type="ECO:0000313" key="13">
    <source>
        <dbReference type="EMBL" id="VEU44564.1"/>
    </source>
</evidence>
<dbReference type="OrthoDB" id="18577at2759"/>